<dbReference type="InterPro" id="IPR042472">
    <property type="entry name" value="MXRA8"/>
</dbReference>
<evidence type="ECO:0000256" key="2">
    <source>
        <dbReference type="ARBA" id="ARBA00018734"/>
    </source>
</evidence>
<keyword evidence="4" id="KW-0812">Transmembrane</keyword>
<dbReference type="Bgee" id="ENSOANG00000004678">
    <property type="expression patterns" value="Expressed in heart and 7 other cell types or tissues"/>
</dbReference>
<dbReference type="SUPFAM" id="SSF48726">
    <property type="entry name" value="Immunoglobulin"/>
    <property type="match status" value="2"/>
</dbReference>
<feature type="domain" description="Ig-like" evidence="15">
    <location>
        <begin position="174"/>
        <end position="290"/>
    </location>
</feature>
<evidence type="ECO:0000313" key="16">
    <source>
        <dbReference type="Ensembl" id="ENSOANP00000007410.3"/>
    </source>
</evidence>
<dbReference type="GO" id="GO:0007155">
    <property type="term" value="P:cell adhesion"/>
    <property type="evidence" value="ECO:0007669"/>
    <property type="project" value="UniProtKB-KW"/>
</dbReference>
<feature type="compositionally biased region" description="Low complexity" evidence="13">
    <location>
        <begin position="322"/>
        <end position="333"/>
    </location>
</feature>
<feature type="compositionally biased region" description="Basic and acidic residues" evidence="13">
    <location>
        <begin position="87"/>
        <end position="100"/>
    </location>
</feature>
<evidence type="ECO:0000256" key="8">
    <source>
        <dbReference type="ARBA" id="ARBA00022989"/>
    </source>
</evidence>
<keyword evidence="10" id="KW-1015">Disulfide bond</keyword>
<dbReference type="HOGENOM" id="CLU_062248_1_0_1"/>
<evidence type="ECO:0000256" key="12">
    <source>
        <dbReference type="ARBA" id="ARBA00023319"/>
    </source>
</evidence>
<feature type="region of interest" description="Disordered" evidence="13">
    <location>
        <begin position="306"/>
        <end position="352"/>
    </location>
</feature>
<evidence type="ECO:0000256" key="14">
    <source>
        <dbReference type="SAM" id="SignalP"/>
    </source>
</evidence>
<evidence type="ECO:0000256" key="4">
    <source>
        <dbReference type="ARBA" id="ARBA00022692"/>
    </source>
</evidence>
<evidence type="ECO:0000313" key="17">
    <source>
        <dbReference type="Proteomes" id="UP000002279"/>
    </source>
</evidence>
<evidence type="ECO:0000256" key="3">
    <source>
        <dbReference type="ARBA" id="ARBA00022475"/>
    </source>
</evidence>
<accession>F7EBC8</accession>
<feature type="domain" description="Ig-like" evidence="15">
    <location>
        <begin position="29"/>
        <end position="171"/>
    </location>
</feature>
<dbReference type="Ensembl" id="ENSOANT00000007412.3">
    <property type="protein sequence ID" value="ENSOANP00000007410.3"/>
    <property type="gene ID" value="ENSOANG00000004678.4"/>
</dbReference>
<dbReference type="FunCoup" id="F7EBC8">
    <property type="interactions" value="215"/>
</dbReference>
<keyword evidence="3" id="KW-1003">Cell membrane</keyword>
<keyword evidence="11" id="KW-0325">Glycoprotein</keyword>
<reference evidence="16" key="2">
    <citation type="submission" date="2025-08" db="UniProtKB">
        <authorList>
            <consortium name="Ensembl"/>
        </authorList>
    </citation>
    <scope>IDENTIFICATION</scope>
    <source>
        <strain evidence="16">Glennie</strain>
    </source>
</reference>
<dbReference type="InterPro" id="IPR013783">
    <property type="entry name" value="Ig-like_fold"/>
</dbReference>
<dbReference type="FunFam" id="2.60.40.10:FF:000806">
    <property type="entry name" value="Matrix remodeling associated 8"/>
    <property type="match status" value="1"/>
</dbReference>
<keyword evidence="5 14" id="KW-0732">Signal</keyword>
<sequence length="398" mass="44439">MELKGKLLLFQLLFLQRTGVLMFSASSDPGSLDSIVVSVSNVSGRAGAQAVLPCYSVRMVWTQDRLQDRQRVLHWDLEADPDPDPNPDPRARPRPRPAPERLCDLYSTGDLRVYRDFNNDRIRLSPTAFAEGNFSLLIQDVDTRDQGVYSCNLHHHYCHLYVTVKVRLDVTDDPREARAYWDGEREVVVAARGRTALLPCLNGAPVWTERSSEEAQQVAHWDRQPPGVPHHRADRLLDLYASGERRFYGPPPLHRRLALPPDAFARGDFSLTIEGLQPADEGLYSCHLHHHYCGLHERRLFRVSVGRSPTGGTAAPDRRTAHPAAPDPGAEPDGPSPLCPMAPSRPVPGGRREALPFLRRGLGVPLRPRVRAGSLTAIRPSFRRPQTPPWCAATMSST</sequence>
<evidence type="ECO:0000256" key="13">
    <source>
        <dbReference type="SAM" id="MobiDB-lite"/>
    </source>
</evidence>
<dbReference type="InterPro" id="IPR003599">
    <property type="entry name" value="Ig_sub"/>
</dbReference>
<organism evidence="16 17">
    <name type="scientific">Ornithorhynchus anatinus</name>
    <name type="common">Duckbill platypus</name>
    <dbReference type="NCBI Taxonomy" id="9258"/>
    <lineage>
        <taxon>Eukaryota</taxon>
        <taxon>Metazoa</taxon>
        <taxon>Chordata</taxon>
        <taxon>Craniata</taxon>
        <taxon>Vertebrata</taxon>
        <taxon>Euteleostomi</taxon>
        <taxon>Mammalia</taxon>
        <taxon>Monotremata</taxon>
        <taxon>Ornithorhynchidae</taxon>
        <taxon>Ornithorhynchus</taxon>
    </lineage>
</organism>
<dbReference type="PANTHER" id="PTHR44793:SF1">
    <property type="entry name" value="MATRIX REMODELING-ASSOCIATED PROTEIN 8"/>
    <property type="match status" value="1"/>
</dbReference>
<keyword evidence="8" id="KW-1133">Transmembrane helix</keyword>
<keyword evidence="17" id="KW-1185">Reference proteome</keyword>
<reference evidence="16" key="3">
    <citation type="submission" date="2025-09" db="UniProtKB">
        <authorList>
            <consortium name="Ensembl"/>
        </authorList>
    </citation>
    <scope>IDENTIFICATION</scope>
    <source>
        <strain evidence="16">Glennie</strain>
    </source>
</reference>
<dbReference type="GeneTree" id="ENSGT00390000001509"/>
<dbReference type="InterPro" id="IPR036179">
    <property type="entry name" value="Ig-like_dom_sf"/>
</dbReference>
<proteinExistence type="predicted"/>
<dbReference type="SMART" id="SM00409">
    <property type="entry name" value="IG"/>
    <property type="match status" value="2"/>
</dbReference>
<dbReference type="AlphaFoldDB" id="F7EBC8"/>
<dbReference type="Pfam" id="PF07686">
    <property type="entry name" value="V-set"/>
    <property type="match status" value="1"/>
</dbReference>
<feature type="region of interest" description="Disordered" evidence="13">
    <location>
        <begin position="76"/>
        <end position="100"/>
    </location>
</feature>
<dbReference type="eggNOG" id="ENOG502QRZ7">
    <property type="taxonomic scope" value="Eukaryota"/>
</dbReference>
<evidence type="ECO:0000256" key="7">
    <source>
        <dbReference type="ARBA" id="ARBA00022889"/>
    </source>
</evidence>
<dbReference type="GO" id="GO:0005886">
    <property type="term" value="C:plasma membrane"/>
    <property type="evidence" value="ECO:0007669"/>
    <property type="project" value="UniProtKB-SubCell"/>
</dbReference>
<evidence type="ECO:0000256" key="6">
    <source>
        <dbReference type="ARBA" id="ARBA00022737"/>
    </source>
</evidence>
<feature type="signal peptide" evidence="14">
    <location>
        <begin position="1"/>
        <end position="22"/>
    </location>
</feature>
<keyword evidence="12" id="KW-0393">Immunoglobulin domain</keyword>
<evidence type="ECO:0000256" key="5">
    <source>
        <dbReference type="ARBA" id="ARBA00022729"/>
    </source>
</evidence>
<dbReference type="Proteomes" id="UP000002279">
    <property type="component" value="Chromosome 5"/>
</dbReference>
<dbReference type="InterPro" id="IPR007110">
    <property type="entry name" value="Ig-like_dom"/>
</dbReference>
<dbReference type="PANTHER" id="PTHR44793">
    <property type="entry name" value="MATRIX REMODELING-ASSOCIATED PROTEIN 8"/>
    <property type="match status" value="1"/>
</dbReference>
<reference evidence="16 17" key="1">
    <citation type="journal article" date="2008" name="Nature">
        <title>Genome analysis of the platypus reveals unique signatures of evolution.</title>
        <authorList>
            <person name="Warren W.C."/>
            <person name="Hillier L.W."/>
            <person name="Marshall Graves J.A."/>
            <person name="Birney E."/>
            <person name="Ponting C.P."/>
            <person name="Grutzner F."/>
            <person name="Belov K."/>
            <person name="Miller W."/>
            <person name="Clarke L."/>
            <person name="Chinwalla A.T."/>
            <person name="Yang S.P."/>
            <person name="Heger A."/>
            <person name="Locke D.P."/>
            <person name="Miethke P."/>
            <person name="Waters P.D."/>
            <person name="Veyrunes F."/>
            <person name="Fulton L."/>
            <person name="Fulton B."/>
            <person name="Graves T."/>
            <person name="Wallis J."/>
            <person name="Puente X.S."/>
            <person name="Lopez-Otin C."/>
            <person name="Ordonez G.R."/>
            <person name="Eichler E.E."/>
            <person name="Chen L."/>
            <person name="Cheng Z."/>
            <person name="Deakin J.E."/>
            <person name="Alsop A."/>
            <person name="Thompson K."/>
            <person name="Kirby P."/>
            <person name="Papenfuss A.T."/>
            <person name="Wakefield M.J."/>
            <person name="Olender T."/>
            <person name="Lancet D."/>
            <person name="Huttley G.A."/>
            <person name="Smit A.F."/>
            <person name="Pask A."/>
            <person name="Temple-Smith P."/>
            <person name="Batzer M.A."/>
            <person name="Walker J.A."/>
            <person name="Konkel M.K."/>
            <person name="Harris R.S."/>
            <person name="Whittington C.M."/>
            <person name="Wong E.S."/>
            <person name="Gemmell N.J."/>
            <person name="Buschiazzo E."/>
            <person name="Vargas Jentzsch I.M."/>
            <person name="Merkel A."/>
            <person name="Schmitz J."/>
            <person name="Zemann A."/>
            <person name="Churakov G."/>
            <person name="Kriegs J.O."/>
            <person name="Brosius J."/>
            <person name="Murchison E.P."/>
            <person name="Sachidanandam R."/>
            <person name="Smith C."/>
            <person name="Hannon G.J."/>
            <person name="Tsend-Ayush E."/>
            <person name="McMillan D."/>
            <person name="Attenborough R."/>
            <person name="Rens W."/>
            <person name="Ferguson-Smith M."/>
            <person name="Lefevre C.M."/>
            <person name="Sharp J.A."/>
            <person name="Nicholas K.R."/>
            <person name="Ray D.A."/>
            <person name="Kube M."/>
            <person name="Reinhardt R."/>
            <person name="Pringle T.H."/>
            <person name="Taylor J."/>
            <person name="Jones R.C."/>
            <person name="Nixon B."/>
            <person name="Dacheux J.L."/>
            <person name="Niwa H."/>
            <person name="Sekita Y."/>
            <person name="Huang X."/>
            <person name="Stark A."/>
            <person name="Kheradpour P."/>
            <person name="Kellis M."/>
            <person name="Flicek P."/>
            <person name="Chen Y."/>
            <person name="Webber C."/>
            <person name="Hardison R."/>
            <person name="Nelson J."/>
            <person name="Hallsworth-Pepin K."/>
            <person name="Delehaunty K."/>
            <person name="Markovic C."/>
            <person name="Minx P."/>
            <person name="Feng Y."/>
            <person name="Kremitzki C."/>
            <person name="Mitreva M."/>
            <person name="Glasscock J."/>
            <person name="Wylie T."/>
            <person name="Wohldmann P."/>
            <person name="Thiru P."/>
            <person name="Nhan M.N."/>
            <person name="Pohl C.S."/>
            <person name="Smith S.M."/>
            <person name="Hou S."/>
            <person name="Nefedov M."/>
            <person name="de Jong P.J."/>
            <person name="Renfree M.B."/>
            <person name="Mardis E.R."/>
            <person name="Wilson R.K."/>
        </authorList>
    </citation>
    <scope>NUCLEOTIDE SEQUENCE [LARGE SCALE GENOMIC DNA]</scope>
    <source>
        <strain evidence="16 17">Glennie</strain>
    </source>
</reference>
<dbReference type="InParanoid" id="F7EBC8"/>
<dbReference type="InterPro" id="IPR013106">
    <property type="entry name" value="Ig_V-set"/>
</dbReference>
<dbReference type="OMA" id="IITHQDP"/>
<comment type="subcellular location">
    <subcellularLocation>
        <location evidence="1">Cell membrane</location>
        <topology evidence="1">Single-pass type I membrane protein</topology>
    </subcellularLocation>
</comment>
<keyword evidence="9" id="KW-0472">Membrane</keyword>
<feature type="compositionally biased region" description="Pro residues" evidence="13">
    <location>
        <begin position="334"/>
        <end position="346"/>
    </location>
</feature>
<name>F7EBC8_ORNAN</name>
<feature type="chain" id="PRO_5027729128" description="Matrix remodeling-associated protein 8" evidence="14">
    <location>
        <begin position="23"/>
        <end position="398"/>
    </location>
</feature>
<evidence type="ECO:0000256" key="9">
    <source>
        <dbReference type="ARBA" id="ARBA00023136"/>
    </source>
</evidence>
<dbReference type="Gene3D" id="2.60.40.10">
    <property type="entry name" value="Immunoglobulins"/>
    <property type="match status" value="2"/>
</dbReference>
<evidence type="ECO:0000256" key="1">
    <source>
        <dbReference type="ARBA" id="ARBA00004251"/>
    </source>
</evidence>
<keyword evidence="7" id="KW-0130">Cell adhesion</keyword>
<dbReference type="STRING" id="9258.ENSOANP00000007410"/>
<evidence type="ECO:0000256" key="10">
    <source>
        <dbReference type="ARBA" id="ARBA00023157"/>
    </source>
</evidence>
<dbReference type="GO" id="GO:0030154">
    <property type="term" value="P:cell differentiation"/>
    <property type="evidence" value="ECO:0000318"/>
    <property type="project" value="GO_Central"/>
</dbReference>
<dbReference type="PROSITE" id="PS50835">
    <property type="entry name" value="IG_LIKE"/>
    <property type="match status" value="2"/>
</dbReference>
<evidence type="ECO:0000259" key="15">
    <source>
        <dbReference type="PROSITE" id="PS50835"/>
    </source>
</evidence>
<keyword evidence="6" id="KW-0677">Repeat</keyword>
<evidence type="ECO:0000256" key="11">
    <source>
        <dbReference type="ARBA" id="ARBA00023180"/>
    </source>
</evidence>
<dbReference type="GO" id="GO:0009986">
    <property type="term" value="C:cell surface"/>
    <property type="evidence" value="ECO:0000318"/>
    <property type="project" value="GO_Central"/>
</dbReference>
<protein>
    <recommendedName>
        <fullName evidence="2">Matrix remodeling-associated protein 8</fullName>
    </recommendedName>
</protein>